<proteinExistence type="predicted"/>
<dbReference type="AlphaFoldDB" id="A0A653A2K7"/>
<reference evidence="1" key="1">
    <citation type="submission" date="2018-07" db="EMBL/GenBank/DDBJ databases">
        <authorList>
            <consortium name="Genoscope - CEA"/>
            <person name="William W."/>
        </authorList>
    </citation>
    <scope>NUCLEOTIDE SEQUENCE</scope>
    <source>
        <strain evidence="1">IK1</strain>
    </source>
</reference>
<sequence>MESYGVIEVDLFSEEVGDADHPEAVRFREMLEDVAAEHGCFLIYFEVEKGTVEFAFDSDELMAKILRIFEDGGPRKA</sequence>
<name>A0A653A2K7_UNCDX</name>
<organism evidence="1">
    <name type="scientific">Uncultured Desulfatiglans sp</name>
    <dbReference type="NCBI Taxonomy" id="1748965"/>
    <lineage>
        <taxon>Bacteria</taxon>
        <taxon>Pseudomonadati</taxon>
        <taxon>Thermodesulfobacteriota</taxon>
        <taxon>Desulfobacteria</taxon>
        <taxon>Desulfatiglandales</taxon>
        <taxon>Desulfatiglandaceae</taxon>
        <taxon>Desulfatiglans</taxon>
        <taxon>environmental samples</taxon>
    </lineage>
</organism>
<protein>
    <submittedName>
        <fullName evidence="1">Uncharacterized protein</fullName>
    </submittedName>
</protein>
<gene>
    <name evidence="1" type="ORF">TRIP_B200406</name>
</gene>
<accession>A0A653A2K7</accession>
<dbReference type="EMBL" id="UPXX01000013">
    <property type="protein sequence ID" value="VBB42266.1"/>
    <property type="molecule type" value="Genomic_DNA"/>
</dbReference>
<evidence type="ECO:0000313" key="1">
    <source>
        <dbReference type="EMBL" id="VBB42266.1"/>
    </source>
</evidence>